<dbReference type="AlphaFoldDB" id="A0AAP9WHD6"/>
<evidence type="ECO:0000256" key="1">
    <source>
        <dbReference type="SAM" id="MobiDB-lite"/>
    </source>
</evidence>
<dbReference type="EMBL" id="CP043893">
    <property type="protein sequence ID" value="QOI49813.1"/>
    <property type="molecule type" value="Genomic_DNA"/>
</dbReference>
<organism evidence="2 3">
    <name type="scientific">Leptospira interrogans serovar Bataviae</name>
    <dbReference type="NCBI Taxonomy" id="312175"/>
    <lineage>
        <taxon>Bacteria</taxon>
        <taxon>Pseudomonadati</taxon>
        <taxon>Spirochaetota</taxon>
        <taxon>Spirochaetia</taxon>
        <taxon>Leptospirales</taxon>
        <taxon>Leptospiraceae</taxon>
        <taxon>Leptospira</taxon>
    </lineage>
</organism>
<evidence type="ECO:0000313" key="2">
    <source>
        <dbReference type="EMBL" id="QOI49813.1"/>
    </source>
</evidence>
<proteinExistence type="predicted"/>
<sequence length="62" mass="7132">MIEEDLRGQFVNSGFFTIKLKVSILYYSLIQLLLKPTFFSKRGKESPTLSTKVGKSIKDYKV</sequence>
<reference evidence="2" key="1">
    <citation type="submission" date="2019-09" db="EMBL/GenBank/DDBJ databases">
        <title>Comparative Genomics of Leptospira interrogans Reveals Genome Plasticity - A Common Adaptive Strategy for Survival in Various Hosts.</title>
        <authorList>
            <person name="Ramli S.R."/>
            <person name="Bunk B."/>
            <person name="Goris M."/>
            <person name="Bhuju S."/>
            <person name="Jarek M."/>
            <person name="Sproer C."/>
            <person name="Mustakim S."/>
            <person name="Strommenger B."/>
            <person name="Pessler F."/>
        </authorList>
    </citation>
    <scope>NUCLEOTIDE SEQUENCE</scope>
    <source>
        <strain evidence="2">1489</strain>
    </source>
</reference>
<gene>
    <name evidence="2" type="ORF">Lepto1489_04585</name>
</gene>
<protein>
    <submittedName>
        <fullName evidence="2">Uncharacterized protein</fullName>
    </submittedName>
</protein>
<name>A0AAP9WHD6_LEPIR</name>
<dbReference type="Proteomes" id="UP000663255">
    <property type="component" value="Chromosome 1"/>
</dbReference>
<evidence type="ECO:0000313" key="3">
    <source>
        <dbReference type="Proteomes" id="UP000663255"/>
    </source>
</evidence>
<accession>A0AAP9WHD6</accession>
<feature type="region of interest" description="Disordered" evidence="1">
    <location>
        <begin position="41"/>
        <end position="62"/>
    </location>
</feature>